<dbReference type="AlphaFoldDB" id="A0AAD9M7H1"/>
<sequence length="256" mass="28314">MPSLSNTSSPTTVFLVFKSVGFPDNWQKMLSKLGNMTSQDAITHLTQWVADAASWPTSTDGIWSRTHIPDTNYSMSVSICFTVLEGTFLNVSMSSDINEPEPSLPWNKDTAQFSMDVIRKRYWNPGNQTHTMDSRGILMLDSWEDGEAPASIELSAAASRLPSINKYILSDSASVLPCGILGVGRPGVGSLRATQYAHSTLFQNVMNSTGSLAEALQTVLMVTQQMEYYEYTPQFRDTWRSPASYVMAEEKVILNG</sequence>
<keyword evidence="2" id="KW-1185">Reference proteome</keyword>
<organism evidence="1 2">
    <name type="scientific">Colletotrichum zoysiae</name>
    <dbReference type="NCBI Taxonomy" id="1216348"/>
    <lineage>
        <taxon>Eukaryota</taxon>
        <taxon>Fungi</taxon>
        <taxon>Dikarya</taxon>
        <taxon>Ascomycota</taxon>
        <taxon>Pezizomycotina</taxon>
        <taxon>Sordariomycetes</taxon>
        <taxon>Hypocreomycetidae</taxon>
        <taxon>Glomerellales</taxon>
        <taxon>Glomerellaceae</taxon>
        <taxon>Colletotrichum</taxon>
        <taxon>Colletotrichum graminicola species complex</taxon>
    </lineage>
</organism>
<evidence type="ECO:0000313" key="2">
    <source>
        <dbReference type="Proteomes" id="UP001232148"/>
    </source>
</evidence>
<dbReference type="Proteomes" id="UP001232148">
    <property type="component" value="Unassembled WGS sequence"/>
</dbReference>
<comment type="caution">
    <text evidence="1">The sequence shown here is derived from an EMBL/GenBank/DDBJ whole genome shotgun (WGS) entry which is preliminary data.</text>
</comment>
<dbReference type="EMBL" id="MU842811">
    <property type="protein sequence ID" value="KAK2034887.1"/>
    <property type="molecule type" value="Genomic_DNA"/>
</dbReference>
<gene>
    <name evidence="1" type="ORF">LX32DRAFT_305427</name>
</gene>
<accession>A0AAD9M7H1</accession>
<protein>
    <submittedName>
        <fullName evidence="1">Uncharacterized protein</fullName>
    </submittedName>
</protein>
<proteinExistence type="predicted"/>
<name>A0AAD9M7H1_9PEZI</name>
<evidence type="ECO:0000313" key="1">
    <source>
        <dbReference type="EMBL" id="KAK2034887.1"/>
    </source>
</evidence>
<reference evidence="1" key="1">
    <citation type="submission" date="2021-06" db="EMBL/GenBank/DDBJ databases">
        <title>Comparative genomics, transcriptomics and evolutionary studies reveal genomic signatures of adaptation to plant cell wall in hemibiotrophic fungi.</title>
        <authorList>
            <consortium name="DOE Joint Genome Institute"/>
            <person name="Baroncelli R."/>
            <person name="Diaz J.F."/>
            <person name="Benocci T."/>
            <person name="Peng M."/>
            <person name="Battaglia E."/>
            <person name="Haridas S."/>
            <person name="Andreopoulos W."/>
            <person name="Labutti K."/>
            <person name="Pangilinan J."/>
            <person name="Floch G.L."/>
            <person name="Makela M.R."/>
            <person name="Henrissat B."/>
            <person name="Grigoriev I.V."/>
            <person name="Crouch J.A."/>
            <person name="De Vries R.P."/>
            <person name="Sukno S.A."/>
            <person name="Thon M.R."/>
        </authorList>
    </citation>
    <scope>NUCLEOTIDE SEQUENCE</scope>
    <source>
        <strain evidence="1">MAFF235873</strain>
    </source>
</reference>